<evidence type="ECO:0000259" key="2">
    <source>
        <dbReference type="Pfam" id="PF05305"/>
    </source>
</evidence>
<reference evidence="4" key="1">
    <citation type="submission" date="2016-10" db="EMBL/GenBank/DDBJ databases">
        <authorList>
            <person name="Varghese N."/>
            <person name="Submissions S."/>
        </authorList>
    </citation>
    <scope>NUCLEOTIDE SEQUENCE [LARGE SCALE GENOMIC DNA]</scope>
    <source>
        <strain evidence="4">DSM 45421</strain>
    </source>
</reference>
<protein>
    <recommendedName>
        <fullName evidence="2">DUF732 domain-containing protein</fullName>
    </recommendedName>
</protein>
<dbReference type="Proteomes" id="UP000199416">
    <property type="component" value="Unassembled WGS sequence"/>
</dbReference>
<evidence type="ECO:0000313" key="3">
    <source>
        <dbReference type="EMBL" id="SDC56216.1"/>
    </source>
</evidence>
<sequence>MRVPSVHWKQPWLTVSAVNRRSASPQESAEGYIETQRLRRYAAVLELAAEAGGYEQVPAFVAARQKVRAAFEARHLAGDWTEEELAAELEEAKESTRQHVDIPEFDREAYEKPDRLGQAAAALGAVGALVLVVGAAWLALTVIGWLFGGSSGDFLETVRQSSSSFLDIPDSTLVDSGETVCDADDAGMEDWAVRASFIDNGLTPSETSALVYAAREHLC</sequence>
<dbReference type="InterPro" id="IPR007969">
    <property type="entry name" value="DUF732"/>
</dbReference>
<dbReference type="Pfam" id="PF05305">
    <property type="entry name" value="DUF732"/>
    <property type="match status" value="1"/>
</dbReference>
<keyword evidence="1" id="KW-1133">Transmembrane helix</keyword>
<organism evidence="3 4">
    <name type="scientific">Geodermatophilus telluris</name>
    <dbReference type="NCBI Taxonomy" id="1190417"/>
    <lineage>
        <taxon>Bacteria</taxon>
        <taxon>Bacillati</taxon>
        <taxon>Actinomycetota</taxon>
        <taxon>Actinomycetes</taxon>
        <taxon>Geodermatophilales</taxon>
        <taxon>Geodermatophilaceae</taxon>
        <taxon>Geodermatophilus</taxon>
    </lineage>
</organism>
<accession>A0A1G6MMI6</accession>
<keyword evidence="1" id="KW-0472">Membrane</keyword>
<gene>
    <name evidence="3" type="ORF">SAMN05660690_1914</name>
</gene>
<name>A0A1G6MMI6_9ACTN</name>
<feature type="transmembrane region" description="Helical" evidence="1">
    <location>
        <begin position="120"/>
        <end position="147"/>
    </location>
</feature>
<evidence type="ECO:0000313" key="4">
    <source>
        <dbReference type="Proteomes" id="UP000199416"/>
    </source>
</evidence>
<evidence type="ECO:0000256" key="1">
    <source>
        <dbReference type="SAM" id="Phobius"/>
    </source>
</evidence>
<keyword evidence="4" id="KW-1185">Reference proteome</keyword>
<keyword evidence="1" id="KW-0812">Transmembrane</keyword>
<proteinExistence type="predicted"/>
<feature type="domain" description="DUF732" evidence="2">
    <location>
        <begin position="153"/>
        <end position="219"/>
    </location>
</feature>
<dbReference type="AlphaFoldDB" id="A0A1G6MMI6"/>
<dbReference type="EMBL" id="FMZF01000002">
    <property type="protein sequence ID" value="SDC56216.1"/>
    <property type="molecule type" value="Genomic_DNA"/>
</dbReference>